<keyword evidence="5" id="KW-0411">Iron-sulfur</keyword>
<keyword evidence="1" id="KW-0001">2Fe-2S</keyword>
<dbReference type="RefSeq" id="WP_203886678.1">
    <property type="nucleotide sequence ID" value="NZ_BAABHH010000013.1"/>
</dbReference>
<dbReference type="GO" id="GO:0016705">
    <property type="term" value="F:oxidoreductase activity, acting on paired donors, with incorporation or reduction of molecular oxygen"/>
    <property type="evidence" value="ECO:0007669"/>
    <property type="project" value="UniProtKB-ARBA"/>
</dbReference>
<accession>A0A8J3PYA0</accession>
<evidence type="ECO:0000313" key="8">
    <source>
        <dbReference type="Proteomes" id="UP000630097"/>
    </source>
</evidence>
<evidence type="ECO:0000259" key="6">
    <source>
        <dbReference type="PROSITE" id="PS51296"/>
    </source>
</evidence>
<keyword evidence="2" id="KW-0479">Metal-binding</keyword>
<dbReference type="Gene3D" id="3.90.380.10">
    <property type="entry name" value="Naphthalene 1,2-dioxygenase Alpha Subunit, Chain A, domain 1"/>
    <property type="match status" value="1"/>
</dbReference>
<dbReference type="Pfam" id="PF00355">
    <property type="entry name" value="Rieske"/>
    <property type="match status" value="1"/>
</dbReference>
<dbReference type="CDD" id="cd03479">
    <property type="entry name" value="Rieske_RO_Alpha_PhDO_like"/>
    <property type="match status" value="1"/>
</dbReference>
<organism evidence="7 8">
    <name type="scientific">Planotetraspora kaengkrachanensis</name>
    <dbReference type="NCBI Taxonomy" id="575193"/>
    <lineage>
        <taxon>Bacteria</taxon>
        <taxon>Bacillati</taxon>
        <taxon>Actinomycetota</taxon>
        <taxon>Actinomycetes</taxon>
        <taxon>Streptosporangiales</taxon>
        <taxon>Streptosporangiaceae</taxon>
        <taxon>Planotetraspora</taxon>
    </lineage>
</organism>
<protein>
    <submittedName>
        <fullName evidence="7">Ring-hydroxylating oxygenase subunit alpha</fullName>
    </submittedName>
</protein>
<keyword evidence="8" id="KW-1185">Reference proteome</keyword>
<proteinExistence type="predicted"/>
<dbReference type="PROSITE" id="PS00570">
    <property type="entry name" value="RING_HYDROXYL_ALPHA"/>
    <property type="match status" value="1"/>
</dbReference>
<dbReference type="GO" id="GO:0051537">
    <property type="term" value="F:2 iron, 2 sulfur cluster binding"/>
    <property type="evidence" value="ECO:0007669"/>
    <property type="project" value="UniProtKB-KW"/>
</dbReference>
<sequence>MLTTEDNQLLTRVAPGTPMGELMRQYWVPALLSSELPDCDSDPVRLMLLGEKLVAFRDTSGRVGLLRHLCPHRGAPLFLGRNEENGFRCVYHGWKFDVTGKCVDMPNEPPESDFKKKVKPAGYPCVEKGGVVWAYLGPRTEPPPLPALEALDTPQEERMILPLMVNCNWLQVVEGGLDTVHVSFLHAGHIRPEDAPPGSFLEHITRDRTLRYKVCDTDYGYICGAYRPVDDDHYYWRIAQFLFPFYAMVPTGVLGAKVETLMTVPLDDHHTMQYAILQKGTGTYIAPGQTVGLLLDQTPLLPNSTDWLGRFRSTKNAENDYLIDREAQRRGDSFTGITGFVHEDVAMTEQMGPILDRSIEHLGTTDMAVIRLRRRLIGATKALAENGTTPPGVDDPSVYQQRAGGVVLPKDADWMDATEELRRAGVSHPELDLTISGGA</sequence>
<feature type="domain" description="Rieske" evidence="6">
    <location>
        <begin position="27"/>
        <end position="134"/>
    </location>
</feature>
<evidence type="ECO:0000256" key="1">
    <source>
        <dbReference type="ARBA" id="ARBA00022714"/>
    </source>
</evidence>
<dbReference type="SUPFAM" id="SSF50022">
    <property type="entry name" value="ISP domain"/>
    <property type="match status" value="1"/>
</dbReference>
<dbReference type="SUPFAM" id="SSF55961">
    <property type="entry name" value="Bet v1-like"/>
    <property type="match status" value="1"/>
</dbReference>
<dbReference type="EMBL" id="BONV01000039">
    <property type="protein sequence ID" value="GIG83357.1"/>
    <property type="molecule type" value="Genomic_DNA"/>
</dbReference>
<reference evidence="7 8" key="1">
    <citation type="submission" date="2021-01" db="EMBL/GenBank/DDBJ databases">
        <title>Whole genome shotgun sequence of Planotetraspora kaengkrachanensis NBRC 104272.</title>
        <authorList>
            <person name="Komaki H."/>
            <person name="Tamura T."/>
        </authorList>
    </citation>
    <scope>NUCLEOTIDE SEQUENCE [LARGE SCALE GENOMIC DNA]</scope>
    <source>
        <strain evidence="7 8">NBRC 104272</strain>
    </source>
</reference>
<dbReference type="InterPro" id="IPR015881">
    <property type="entry name" value="ARHD_Rieske_2Fe_2S"/>
</dbReference>
<dbReference type="InterPro" id="IPR045623">
    <property type="entry name" value="LigXa_C"/>
</dbReference>
<evidence type="ECO:0000313" key="7">
    <source>
        <dbReference type="EMBL" id="GIG83357.1"/>
    </source>
</evidence>
<gene>
    <name evidence="7" type="ORF">Pka01_64840</name>
</gene>
<dbReference type="PROSITE" id="PS51296">
    <property type="entry name" value="RIESKE"/>
    <property type="match status" value="1"/>
</dbReference>
<dbReference type="AlphaFoldDB" id="A0A8J3PYA0"/>
<evidence type="ECO:0000256" key="5">
    <source>
        <dbReference type="ARBA" id="ARBA00023014"/>
    </source>
</evidence>
<dbReference type="PANTHER" id="PTHR21266:SF59">
    <property type="entry name" value="BLR4922 PROTEIN"/>
    <property type="match status" value="1"/>
</dbReference>
<keyword evidence="3" id="KW-0560">Oxidoreductase</keyword>
<dbReference type="Pfam" id="PF19301">
    <property type="entry name" value="LigXa_C"/>
    <property type="match status" value="1"/>
</dbReference>
<dbReference type="InterPro" id="IPR050584">
    <property type="entry name" value="Cholesterol_7-desaturase"/>
</dbReference>
<evidence type="ECO:0000256" key="2">
    <source>
        <dbReference type="ARBA" id="ARBA00022723"/>
    </source>
</evidence>
<dbReference type="InterPro" id="IPR036922">
    <property type="entry name" value="Rieske_2Fe-2S_sf"/>
</dbReference>
<dbReference type="GO" id="GO:0005506">
    <property type="term" value="F:iron ion binding"/>
    <property type="evidence" value="ECO:0007669"/>
    <property type="project" value="InterPro"/>
</dbReference>
<name>A0A8J3PYA0_9ACTN</name>
<dbReference type="GO" id="GO:0004497">
    <property type="term" value="F:monooxygenase activity"/>
    <property type="evidence" value="ECO:0007669"/>
    <property type="project" value="UniProtKB-ARBA"/>
</dbReference>
<dbReference type="InterPro" id="IPR017941">
    <property type="entry name" value="Rieske_2Fe-2S"/>
</dbReference>
<keyword evidence="4" id="KW-0408">Iron</keyword>
<dbReference type="Gene3D" id="2.102.10.10">
    <property type="entry name" value="Rieske [2Fe-2S] iron-sulphur domain"/>
    <property type="match status" value="1"/>
</dbReference>
<evidence type="ECO:0000256" key="3">
    <source>
        <dbReference type="ARBA" id="ARBA00023002"/>
    </source>
</evidence>
<dbReference type="PANTHER" id="PTHR21266">
    <property type="entry name" value="IRON-SULFUR DOMAIN CONTAINING PROTEIN"/>
    <property type="match status" value="1"/>
</dbReference>
<comment type="caution">
    <text evidence="7">The sequence shown here is derived from an EMBL/GenBank/DDBJ whole genome shotgun (WGS) entry which is preliminary data.</text>
</comment>
<evidence type="ECO:0000256" key="4">
    <source>
        <dbReference type="ARBA" id="ARBA00023004"/>
    </source>
</evidence>
<dbReference type="Proteomes" id="UP000630097">
    <property type="component" value="Unassembled WGS sequence"/>
</dbReference>